<keyword evidence="2" id="KW-1185">Reference proteome</keyword>
<dbReference type="Gene3D" id="6.10.10.120">
    <property type="entry name" value="Antitoxin ParD1-like"/>
    <property type="match status" value="1"/>
</dbReference>
<reference evidence="1 2" key="1">
    <citation type="submission" date="2018-09" db="EMBL/GenBank/DDBJ databases">
        <title>Rhizobium sp. MAE2-X.</title>
        <authorList>
            <person name="Lee Y."/>
            <person name="Jeon C.O."/>
        </authorList>
    </citation>
    <scope>NUCLEOTIDE SEQUENCE [LARGE SCALE GENOMIC DNA]</scope>
    <source>
        <strain evidence="1 2">MAE2-X</strain>
    </source>
</reference>
<protein>
    <submittedName>
        <fullName evidence="1">Type II toxin-antitoxin system ParD family antitoxin</fullName>
    </submittedName>
</protein>
<sequence length="84" mass="9381">MQRIQLSARDAEFVAEQLSSGVYETVDAVVAAGLELLRERDDAELRQFIQEGLDDVEAGRVHTYENAEDLLADIKRGLIDAHQP</sequence>
<accession>A0ABX7EW23</accession>
<organism evidence="1 2">
    <name type="scientific">Rhizobium rosettiformans</name>
    <dbReference type="NCBI Taxonomy" id="1368430"/>
    <lineage>
        <taxon>Bacteria</taxon>
        <taxon>Pseudomonadati</taxon>
        <taxon>Pseudomonadota</taxon>
        <taxon>Alphaproteobacteria</taxon>
        <taxon>Hyphomicrobiales</taxon>
        <taxon>Rhizobiaceae</taxon>
        <taxon>Rhizobium/Agrobacterium group</taxon>
        <taxon>Rhizobium</taxon>
    </lineage>
</organism>
<proteinExistence type="predicted"/>
<dbReference type="EMBL" id="CP032405">
    <property type="protein sequence ID" value="QRF52527.1"/>
    <property type="molecule type" value="Genomic_DNA"/>
</dbReference>
<evidence type="ECO:0000313" key="1">
    <source>
        <dbReference type="EMBL" id="QRF52527.1"/>
    </source>
</evidence>
<dbReference type="Proteomes" id="UP000596351">
    <property type="component" value="Chromosome"/>
</dbReference>
<name>A0ABX7EW23_9HYPH</name>
<gene>
    <name evidence="1" type="ORF">D4A92_14370</name>
</gene>
<evidence type="ECO:0000313" key="2">
    <source>
        <dbReference type="Proteomes" id="UP000596351"/>
    </source>
</evidence>
<dbReference type="InterPro" id="IPR038296">
    <property type="entry name" value="ParD_sf"/>
</dbReference>
<dbReference type="RefSeq" id="WP_203014470.1">
    <property type="nucleotide sequence ID" value="NZ_CP032405.1"/>
</dbReference>